<name>A0A4Z2F2N6_9TELE</name>
<keyword evidence="1" id="KW-1133">Transmembrane helix</keyword>
<dbReference type="AlphaFoldDB" id="A0A4Z2F2N6"/>
<reference evidence="2 3" key="1">
    <citation type="submission" date="2019-03" db="EMBL/GenBank/DDBJ databases">
        <title>First draft genome of Liparis tanakae, snailfish: a comprehensive survey of snailfish specific genes.</title>
        <authorList>
            <person name="Kim W."/>
            <person name="Song I."/>
            <person name="Jeong J.-H."/>
            <person name="Kim D."/>
            <person name="Kim S."/>
            <person name="Ryu S."/>
            <person name="Song J.Y."/>
            <person name="Lee S.K."/>
        </authorList>
    </citation>
    <scope>NUCLEOTIDE SEQUENCE [LARGE SCALE GENOMIC DNA]</scope>
    <source>
        <tissue evidence="2">Muscle</tissue>
    </source>
</reference>
<evidence type="ECO:0000313" key="2">
    <source>
        <dbReference type="EMBL" id="TNN35308.1"/>
    </source>
</evidence>
<organism evidence="2 3">
    <name type="scientific">Liparis tanakae</name>
    <name type="common">Tanaka's snailfish</name>
    <dbReference type="NCBI Taxonomy" id="230148"/>
    <lineage>
        <taxon>Eukaryota</taxon>
        <taxon>Metazoa</taxon>
        <taxon>Chordata</taxon>
        <taxon>Craniata</taxon>
        <taxon>Vertebrata</taxon>
        <taxon>Euteleostomi</taxon>
        <taxon>Actinopterygii</taxon>
        <taxon>Neopterygii</taxon>
        <taxon>Teleostei</taxon>
        <taxon>Neoteleostei</taxon>
        <taxon>Acanthomorphata</taxon>
        <taxon>Eupercaria</taxon>
        <taxon>Perciformes</taxon>
        <taxon>Cottioidei</taxon>
        <taxon>Cottales</taxon>
        <taxon>Liparidae</taxon>
        <taxon>Liparis</taxon>
    </lineage>
</organism>
<gene>
    <name evidence="2" type="primary">slc25a26_1</name>
    <name evidence="2" type="ORF">EYF80_054526</name>
</gene>
<accession>A0A4Z2F2N6</accession>
<keyword evidence="1" id="KW-0472">Membrane</keyword>
<evidence type="ECO:0000313" key="3">
    <source>
        <dbReference type="Proteomes" id="UP000314294"/>
    </source>
</evidence>
<keyword evidence="1" id="KW-0812">Transmembrane</keyword>
<dbReference type="OrthoDB" id="276989at2759"/>
<keyword evidence="3" id="KW-1185">Reference proteome</keyword>
<feature type="transmembrane region" description="Helical" evidence="1">
    <location>
        <begin position="43"/>
        <end position="67"/>
    </location>
</feature>
<sequence length="80" mass="8872">MPHCTKINPSRQNEEVKKRRAAIHNVGIVMAIDARSSLRTPVIYLFAGSIPRTAFISVGGFIFLGAYEEARRSLMTVRGP</sequence>
<dbReference type="Proteomes" id="UP000314294">
    <property type="component" value="Unassembled WGS sequence"/>
</dbReference>
<dbReference type="EMBL" id="SRLO01001792">
    <property type="protein sequence ID" value="TNN35308.1"/>
    <property type="molecule type" value="Genomic_DNA"/>
</dbReference>
<evidence type="ECO:0000256" key="1">
    <source>
        <dbReference type="SAM" id="Phobius"/>
    </source>
</evidence>
<comment type="caution">
    <text evidence="2">The sequence shown here is derived from an EMBL/GenBank/DDBJ whole genome shotgun (WGS) entry which is preliminary data.</text>
</comment>
<proteinExistence type="predicted"/>
<protein>
    <submittedName>
        <fullName evidence="2">S-adenosylmethionine mitochondrial carrier protein</fullName>
    </submittedName>
</protein>